<evidence type="ECO:0000313" key="9">
    <source>
        <dbReference type="EMBL" id="ROQ01924.1"/>
    </source>
</evidence>
<feature type="domain" description="GGDEF" evidence="8">
    <location>
        <begin position="188"/>
        <end position="319"/>
    </location>
</feature>
<keyword evidence="4" id="KW-0238">DNA-binding</keyword>
<evidence type="ECO:0000259" key="8">
    <source>
        <dbReference type="PROSITE" id="PS50887"/>
    </source>
</evidence>
<protein>
    <submittedName>
        <fullName evidence="9">Response regulator receiver domain-containing protein</fullName>
    </submittedName>
</protein>
<dbReference type="Pfam" id="PF00072">
    <property type="entry name" value="Response_reg"/>
    <property type="match status" value="1"/>
</dbReference>
<dbReference type="InterPro" id="IPR001789">
    <property type="entry name" value="Sig_transdc_resp-reg_receiver"/>
</dbReference>
<evidence type="ECO:0000256" key="5">
    <source>
        <dbReference type="ARBA" id="ARBA00023163"/>
    </source>
</evidence>
<sequence>MRALIVDDSLEVREVIAAYLTAAGYPDPAKSADAEGALRLLGIDSAGITGDAAVPAEGIDVILMDIIMPGMDGIEACARIKRNAGTAETPVLMVSSRDDNTALQQAFLAGASDYVRKPIERVELLARIRSALRLKAELDRRRVQEMALRTELARLQASLTEAAIDQRAGLPSAIVALGVADLALAAGRPVSLLALAIDGFPPAGISPAHETALLRRVVAAIEALPAGLGDLVVAGSAPGSLLVLLVDRQPVEVVAFADRMRLAVERLRIAGIGGAPATVSIGLAHGHAGQTANGLLDLARRTLGGAIVRGGNRVEQGPSAAARQDGRTFDRV</sequence>
<evidence type="ECO:0000313" key="10">
    <source>
        <dbReference type="Proteomes" id="UP000278222"/>
    </source>
</evidence>
<dbReference type="GO" id="GO:0005829">
    <property type="term" value="C:cytosol"/>
    <property type="evidence" value="ECO:0007669"/>
    <property type="project" value="TreeGrafter"/>
</dbReference>
<evidence type="ECO:0000256" key="1">
    <source>
        <dbReference type="ARBA" id="ARBA00022553"/>
    </source>
</evidence>
<dbReference type="InterPro" id="IPR000160">
    <property type="entry name" value="GGDEF_dom"/>
</dbReference>
<dbReference type="Gene3D" id="3.40.50.2300">
    <property type="match status" value="1"/>
</dbReference>
<keyword evidence="10" id="KW-1185">Reference proteome</keyword>
<feature type="modified residue" description="4-aspartylphosphate" evidence="6">
    <location>
        <position position="65"/>
    </location>
</feature>
<evidence type="ECO:0000256" key="2">
    <source>
        <dbReference type="ARBA" id="ARBA00023012"/>
    </source>
</evidence>
<dbReference type="EMBL" id="RJKX01000011">
    <property type="protein sequence ID" value="ROQ01924.1"/>
    <property type="molecule type" value="Genomic_DNA"/>
</dbReference>
<dbReference type="Gene3D" id="3.30.70.270">
    <property type="match status" value="1"/>
</dbReference>
<evidence type="ECO:0000256" key="3">
    <source>
        <dbReference type="ARBA" id="ARBA00023015"/>
    </source>
</evidence>
<keyword evidence="3" id="KW-0805">Transcription regulation</keyword>
<dbReference type="RefSeq" id="WP_123688632.1">
    <property type="nucleotide sequence ID" value="NZ_AP019700.1"/>
</dbReference>
<dbReference type="GO" id="GO:0000976">
    <property type="term" value="F:transcription cis-regulatory region binding"/>
    <property type="evidence" value="ECO:0007669"/>
    <property type="project" value="TreeGrafter"/>
</dbReference>
<dbReference type="PROSITE" id="PS50887">
    <property type="entry name" value="GGDEF"/>
    <property type="match status" value="1"/>
</dbReference>
<feature type="domain" description="Response regulatory" evidence="7">
    <location>
        <begin position="2"/>
        <end position="132"/>
    </location>
</feature>
<dbReference type="PANTHER" id="PTHR48111:SF1">
    <property type="entry name" value="TWO-COMPONENT RESPONSE REGULATOR ORR33"/>
    <property type="match status" value="1"/>
</dbReference>
<keyword evidence="1 6" id="KW-0597">Phosphoprotein</keyword>
<gene>
    <name evidence="9" type="ORF">EDC65_1111</name>
</gene>
<dbReference type="SMART" id="SM00448">
    <property type="entry name" value="REC"/>
    <property type="match status" value="1"/>
</dbReference>
<dbReference type="OrthoDB" id="9793421at2"/>
<dbReference type="SUPFAM" id="SSF52172">
    <property type="entry name" value="CheY-like"/>
    <property type="match status" value="1"/>
</dbReference>
<keyword evidence="5" id="KW-0804">Transcription</keyword>
<dbReference type="InterPro" id="IPR011006">
    <property type="entry name" value="CheY-like_superfamily"/>
</dbReference>
<dbReference type="GO" id="GO:0000156">
    <property type="term" value="F:phosphorelay response regulator activity"/>
    <property type="evidence" value="ECO:0007669"/>
    <property type="project" value="TreeGrafter"/>
</dbReference>
<dbReference type="Proteomes" id="UP000278222">
    <property type="component" value="Unassembled WGS sequence"/>
</dbReference>
<name>A0A3N1M303_9PROT</name>
<reference evidence="9 10" key="1">
    <citation type="submission" date="2018-11" db="EMBL/GenBank/DDBJ databases">
        <title>Genomic Encyclopedia of Type Strains, Phase IV (KMG-IV): sequencing the most valuable type-strain genomes for metagenomic binning, comparative biology and taxonomic classification.</title>
        <authorList>
            <person name="Goeker M."/>
        </authorList>
    </citation>
    <scope>NUCLEOTIDE SEQUENCE [LARGE SCALE GENOMIC DNA]</scope>
    <source>
        <strain evidence="9 10">DSM 5900</strain>
    </source>
</reference>
<dbReference type="InterPro" id="IPR043128">
    <property type="entry name" value="Rev_trsase/Diguanyl_cyclase"/>
</dbReference>
<evidence type="ECO:0000256" key="6">
    <source>
        <dbReference type="PROSITE-ProRule" id="PRU00169"/>
    </source>
</evidence>
<evidence type="ECO:0000256" key="4">
    <source>
        <dbReference type="ARBA" id="ARBA00023125"/>
    </source>
</evidence>
<comment type="caution">
    <text evidence="9">The sequence shown here is derived from an EMBL/GenBank/DDBJ whole genome shotgun (WGS) entry which is preliminary data.</text>
</comment>
<dbReference type="PANTHER" id="PTHR48111">
    <property type="entry name" value="REGULATOR OF RPOS"/>
    <property type="match status" value="1"/>
</dbReference>
<accession>A0A3N1M303</accession>
<dbReference type="GO" id="GO:0032993">
    <property type="term" value="C:protein-DNA complex"/>
    <property type="evidence" value="ECO:0007669"/>
    <property type="project" value="TreeGrafter"/>
</dbReference>
<organism evidence="9 10">
    <name type="scientific">Stella humosa</name>
    <dbReference type="NCBI Taxonomy" id="94"/>
    <lineage>
        <taxon>Bacteria</taxon>
        <taxon>Pseudomonadati</taxon>
        <taxon>Pseudomonadota</taxon>
        <taxon>Alphaproteobacteria</taxon>
        <taxon>Rhodospirillales</taxon>
        <taxon>Stellaceae</taxon>
        <taxon>Stella</taxon>
    </lineage>
</organism>
<proteinExistence type="predicted"/>
<dbReference type="GO" id="GO:0006355">
    <property type="term" value="P:regulation of DNA-templated transcription"/>
    <property type="evidence" value="ECO:0007669"/>
    <property type="project" value="TreeGrafter"/>
</dbReference>
<dbReference type="PROSITE" id="PS50110">
    <property type="entry name" value="RESPONSE_REGULATORY"/>
    <property type="match status" value="1"/>
</dbReference>
<dbReference type="InterPro" id="IPR039420">
    <property type="entry name" value="WalR-like"/>
</dbReference>
<evidence type="ECO:0000259" key="7">
    <source>
        <dbReference type="PROSITE" id="PS50110"/>
    </source>
</evidence>
<keyword evidence="2" id="KW-0902">Two-component regulatory system</keyword>
<dbReference type="AlphaFoldDB" id="A0A3N1M303"/>